<evidence type="ECO:0000256" key="2">
    <source>
        <dbReference type="SAM" id="Phobius"/>
    </source>
</evidence>
<dbReference type="Pfam" id="PF00033">
    <property type="entry name" value="Cytochrome_B"/>
    <property type="match status" value="1"/>
</dbReference>
<dbReference type="InterPro" id="IPR005797">
    <property type="entry name" value="Cyt_b/b6_N"/>
</dbReference>
<keyword evidence="2" id="KW-0812">Transmembrane</keyword>
<reference evidence="4 5" key="1">
    <citation type="journal article" date="2020" name="Nature">
        <title>Bacterial chemolithoautotrophy via manganese oxidation.</title>
        <authorList>
            <person name="Yu H."/>
            <person name="Leadbetter J.R."/>
        </authorList>
    </citation>
    <scope>NUCLEOTIDE SEQUENCE [LARGE SCALE GENOMIC DNA]</scope>
    <source>
        <strain evidence="4 5">Mn-1</strain>
    </source>
</reference>
<sequence>MKNRHSLISYSLICWRKIIPSPASGKSATEPSRWGWLDTWLGLRHLDFPVPEHGRSALYTFGGVAFIGFVLLVLTGFVLAQLYNPLPQQAYKSLEQIQRINWASYLRALHYWFAQGVIFALILHTSRVFITGAYKHPRQVTWWIGVALLGVMLMGSYFSGTVLKWDQEGADALSHLKGLLRMLGPVGAIMMEWPGSSPMNLRIYVSHIAVYPVLIVLLLMGHFYLIHIFNLAPTPWGKWSNAPEVPPQEVKGRFSEHARSILLLSVAYYGFLALMAVFVRAPLGEAPSGHGDPVKPPWPFLWMYLFENIWGVGAVLYITMILFGFLALVPLLDRGQERRLGARKGILSLGALFGLSLIALTVYGWAVPAQEHEGHTHEEEGAVMGEEGDHHDEGDHPHEEEDHSHDPDSPEAAPSQMGSHSEGKPHVDDHDHPEEADHHDEEEGDHPHDPAPAKPAPSKMSDSPKKKPHVDDHDHPNGDKDHHD</sequence>
<evidence type="ECO:0000313" key="5">
    <source>
        <dbReference type="Proteomes" id="UP000534783"/>
    </source>
</evidence>
<feature type="domain" description="Cytochrome b/b6 N-terminal region profile" evidence="3">
    <location>
        <begin position="33"/>
        <end position="235"/>
    </location>
</feature>
<dbReference type="GO" id="GO:0009055">
    <property type="term" value="F:electron transfer activity"/>
    <property type="evidence" value="ECO:0007669"/>
    <property type="project" value="InterPro"/>
</dbReference>
<comment type="caution">
    <text evidence="4">The sequence shown here is derived from an EMBL/GenBank/DDBJ whole genome shotgun (WGS) entry which is preliminary data.</text>
</comment>
<feature type="transmembrane region" description="Helical" evidence="2">
    <location>
        <begin position="109"/>
        <end position="130"/>
    </location>
</feature>
<accession>A0A7X6DQ02</accession>
<gene>
    <name evidence="4" type="ORF">MNODULE_09400</name>
</gene>
<dbReference type="PROSITE" id="PS51002">
    <property type="entry name" value="CYTB_NTER"/>
    <property type="match status" value="1"/>
</dbReference>
<evidence type="ECO:0000256" key="1">
    <source>
        <dbReference type="SAM" id="MobiDB-lite"/>
    </source>
</evidence>
<feature type="transmembrane region" description="Helical" evidence="2">
    <location>
        <begin position="203"/>
        <end position="226"/>
    </location>
</feature>
<dbReference type="RefSeq" id="WP_168061071.1">
    <property type="nucleotide sequence ID" value="NZ_VTOW01000002.1"/>
</dbReference>
<name>A0A7X6DQ02_9BACT</name>
<organism evidence="4 5">
    <name type="scientific">Candidatus Manganitrophus noduliformans</name>
    <dbReference type="NCBI Taxonomy" id="2606439"/>
    <lineage>
        <taxon>Bacteria</taxon>
        <taxon>Pseudomonadati</taxon>
        <taxon>Nitrospirota</taxon>
        <taxon>Nitrospiria</taxon>
        <taxon>Candidatus Troglogloeales</taxon>
        <taxon>Candidatus Manganitrophaceae</taxon>
        <taxon>Candidatus Manganitrophus</taxon>
    </lineage>
</organism>
<evidence type="ECO:0000313" key="4">
    <source>
        <dbReference type="EMBL" id="NKE70953.1"/>
    </source>
</evidence>
<keyword evidence="2" id="KW-1133">Transmembrane helix</keyword>
<dbReference type="SUPFAM" id="SSF81342">
    <property type="entry name" value="Transmembrane di-heme cytochromes"/>
    <property type="match status" value="1"/>
</dbReference>
<dbReference type="Proteomes" id="UP000534783">
    <property type="component" value="Unassembled WGS sequence"/>
</dbReference>
<feature type="transmembrane region" description="Helical" evidence="2">
    <location>
        <begin position="142"/>
        <end position="159"/>
    </location>
</feature>
<dbReference type="GO" id="GO:0016020">
    <property type="term" value="C:membrane"/>
    <property type="evidence" value="ECO:0007669"/>
    <property type="project" value="InterPro"/>
</dbReference>
<feature type="region of interest" description="Disordered" evidence="1">
    <location>
        <begin position="385"/>
        <end position="484"/>
    </location>
</feature>
<feature type="compositionally biased region" description="Basic and acidic residues" evidence="1">
    <location>
        <begin position="387"/>
        <end position="408"/>
    </location>
</feature>
<dbReference type="PANTHER" id="PTHR19271">
    <property type="entry name" value="CYTOCHROME B"/>
    <property type="match status" value="1"/>
</dbReference>
<feature type="transmembrane region" description="Helical" evidence="2">
    <location>
        <begin position="301"/>
        <end position="333"/>
    </location>
</feature>
<feature type="transmembrane region" description="Helical" evidence="2">
    <location>
        <begin position="345"/>
        <end position="366"/>
    </location>
</feature>
<feature type="transmembrane region" description="Helical" evidence="2">
    <location>
        <begin position="261"/>
        <end position="281"/>
    </location>
</feature>
<dbReference type="GO" id="GO:0022904">
    <property type="term" value="P:respiratory electron transport chain"/>
    <property type="evidence" value="ECO:0007669"/>
    <property type="project" value="InterPro"/>
</dbReference>
<dbReference type="PANTHER" id="PTHR19271:SF16">
    <property type="entry name" value="CYTOCHROME B"/>
    <property type="match status" value="1"/>
</dbReference>
<proteinExistence type="predicted"/>
<dbReference type="Gene3D" id="1.20.810.10">
    <property type="entry name" value="Cytochrome Bc1 Complex, Chain C"/>
    <property type="match status" value="1"/>
</dbReference>
<feature type="compositionally biased region" description="Basic and acidic residues" evidence="1">
    <location>
        <begin position="421"/>
        <end position="451"/>
    </location>
</feature>
<dbReference type="AlphaFoldDB" id="A0A7X6DQ02"/>
<dbReference type="InterPro" id="IPR016174">
    <property type="entry name" value="Di-haem_cyt_TM"/>
</dbReference>
<dbReference type="EMBL" id="VTOW01000002">
    <property type="protein sequence ID" value="NKE70953.1"/>
    <property type="molecule type" value="Genomic_DNA"/>
</dbReference>
<keyword evidence="2" id="KW-0472">Membrane</keyword>
<protein>
    <submittedName>
        <fullName evidence="4">Cytochrome bc complex cytochrome b subunit</fullName>
    </submittedName>
</protein>
<evidence type="ECO:0000259" key="3">
    <source>
        <dbReference type="PROSITE" id="PS51002"/>
    </source>
</evidence>
<dbReference type="GO" id="GO:0016491">
    <property type="term" value="F:oxidoreductase activity"/>
    <property type="evidence" value="ECO:0007669"/>
    <property type="project" value="InterPro"/>
</dbReference>
<keyword evidence="5" id="KW-1185">Reference proteome</keyword>
<dbReference type="InterPro" id="IPR027387">
    <property type="entry name" value="Cytb/b6-like_sf"/>
</dbReference>
<feature type="compositionally biased region" description="Basic and acidic residues" evidence="1">
    <location>
        <begin position="462"/>
        <end position="484"/>
    </location>
</feature>
<feature type="transmembrane region" description="Helical" evidence="2">
    <location>
        <begin position="58"/>
        <end position="83"/>
    </location>
</feature>